<name>X1GY63_9ZZZZ</name>
<dbReference type="EMBL" id="BARU01032841">
    <property type="protein sequence ID" value="GAH62097.1"/>
    <property type="molecule type" value="Genomic_DNA"/>
</dbReference>
<gene>
    <name evidence="2" type="ORF">S03H2_51738</name>
</gene>
<evidence type="ECO:0000313" key="2">
    <source>
        <dbReference type="EMBL" id="GAH62097.1"/>
    </source>
</evidence>
<organism evidence="2">
    <name type="scientific">marine sediment metagenome</name>
    <dbReference type="NCBI Taxonomy" id="412755"/>
    <lineage>
        <taxon>unclassified sequences</taxon>
        <taxon>metagenomes</taxon>
        <taxon>ecological metagenomes</taxon>
    </lineage>
</organism>
<evidence type="ECO:0000256" key="1">
    <source>
        <dbReference type="SAM" id="Phobius"/>
    </source>
</evidence>
<feature type="transmembrane region" description="Helical" evidence="1">
    <location>
        <begin position="62"/>
        <end position="83"/>
    </location>
</feature>
<feature type="transmembrane region" description="Helical" evidence="1">
    <location>
        <begin position="21"/>
        <end position="50"/>
    </location>
</feature>
<proteinExistence type="predicted"/>
<dbReference type="AlphaFoldDB" id="X1GY63"/>
<comment type="caution">
    <text evidence="2">The sequence shown here is derived from an EMBL/GenBank/DDBJ whole genome shotgun (WGS) entry which is preliminary data.</text>
</comment>
<keyword evidence="1" id="KW-0812">Transmembrane</keyword>
<feature type="non-terminal residue" evidence="2">
    <location>
        <position position="1"/>
    </location>
</feature>
<sequence>EKDMPIERNFKISNTRLAIDLFGGAVVILGSAGFGLWFFAKAIILVFHAFNSREDVGIGLQLGAAAMVLLGAGFLLSLSALLAGKFVVRSRLFSLNVILLDAGIEILSRTGKCFIPKAEILHVLKSRDLITIVWKRQEQLVTFCITSGLFGGEAIRDIAKVLRVADVYTEEEEEVEQIWKRLKLNHIFRKNKYEYQIGNLQE</sequence>
<reference evidence="2" key="1">
    <citation type="journal article" date="2014" name="Front. Microbiol.">
        <title>High frequency of phylogenetically diverse reductive dehalogenase-homologous genes in deep subseafloor sedimentary metagenomes.</title>
        <authorList>
            <person name="Kawai M."/>
            <person name="Futagami T."/>
            <person name="Toyoda A."/>
            <person name="Takaki Y."/>
            <person name="Nishi S."/>
            <person name="Hori S."/>
            <person name="Arai W."/>
            <person name="Tsubouchi T."/>
            <person name="Morono Y."/>
            <person name="Uchiyama I."/>
            <person name="Ito T."/>
            <person name="Fujiyama A."/>
            <person name="Inagaki F."/>
            <person name="Takami H."/>
        </authorList>
    </citation>
    <scope>NUCLEOTIDE SEQUENCE</scope>
    <source>
        <strain evidence="2">Expedition CK06-06</strain>
    </source>
</reference>
<keyword evidence="1" id="KW-0472">Membrane</keyword>
<protein>
    <submittedName>
        <fullName evidence="2">Uncharacterized protein</fullName>
    </submittedName>
</protein>
<accession>X1GY63</accession>
<keyword evidence="1" id="KW-1133">Transmembrane helix</keyword>